<dbReference type="InterPro" id="IPR055156">
    <property type="entry name" value="HutF-like_N"/>
</dbReference>
<dbReference type="InterPro" id="IPR006680">
    <property type="entry name" value="Amidohydro-rel"/>
</dbReference>
<sequence>MSTVSGATIFAEQALLADGWAENVAVTVGADGRISAVERNAAARGERVGILLPAPVNLHSHAFQRAMAGMSERRGSEARDSFWTWRQIMFRFLDALTPEDVEAIAAFVQMEMLEAGYAAVGEFHYLHHQPGGTPYDNLAELSDRIMAAAGETGIGLTHLPVLYQYGGCDRRPLAPGQIRFGNDFDRFARLHELAAQRLKFLPADAVIGVAPHSLRAVDAEGLGNAVALAGNKPLHMHLAEQVAEVEEVLEATGKRPVEWLLANHRAQENWCLIHCTQMTPAETQGLAATGAVAGLCPITESSLGDGIFDGVEYLAQGGRFGIGSDSNIRISLSEELRTLEYSQRLRDKCRASVATPEKSTGRVLFEGAVQGGTQATGRASGSIAEGRHADLLALDGTAIDLGGRQGDEILDAYLFAGDDRMVSDVWSAGRHVVSDGNHVKGDAIRAGYRAVIASLRARL</sequence>
<dbReference type="Proteomes" id="UP001300261">
    <property type="component" value="Unassembled WGS sequence"/>
</dbReference>
<keyword evidence="4" id="KW-0862">Zinc</keyword>
<dbReference type="NCBIfam" id="NF006684">
    <property type="entry name" value="PRK09229.1-5"/>
    <property type="match status" value="1"/>
</dbReference>
<dbReference type="RefSeq" id="WP_265966592.1">
    <property type="nucleotide sequence ID" value="NZ_JAPEVI010000003.1"/>
</dbReference>
<organism evidence="7 8">
    <name type="scientific">Roseibium salinum</name>
    <dbReference type="NCBI Taxonomy" id="1604349"/>
    <lineage>
        <taxon>Bacteria</taxon>
        <taxon>Pseudomonadati</taxon>
        <taxon>Pseudomonadota</taxon>
        <taxon>Alphaproteobacteria</taxon>
        <taxon>Hyphomicrobiales</taxon>
        <taxon>Stappiaceae</taxon>
        <taxon>Roseibium</taxon>
    </lineage>
</organism>
<dbReference type="Pfam" id="PF01979">
    <property type="entry name" value="Amidohydro_1"/>
    <property type="match status" value="1"/>
</dbReference>
<reference evidence="7 8" key="1">
    <citation type="journal article" date="2016" name="Int. J. Syst. Evol. Microbiol.">
        <title>Labrenzia salina sp. nov., isolated from the rhizosphere of the halophyte Arthrocnemum macrostachyum.</title>
        <authorList>
            <person name="Camacho M."/>
            <person name="Redondo-Gomez S."/>
            <person name="Rodriguez-Llorente I."/>
            <person name="Rohde M."/>
            <person name="Sproer C."/>
            <person name="Schumann P."/>
            <person name="Klenk H.P."/>
            <person name="Montero-Calasanz M.D.C."/>
        </authorList>
    </citation>
    <scope>NUCLEOTIDE SEQUENCE [LARGE SCALE GENOMIC DNA]</scope>
    <source>
        <strain evidence="7 8">DSM 29163</strain>
    </source>
</reference>
<keyword evidence="2" id="KW-0479">Metal-binding</keyword>
<accession>A0ABT3R920</accession>
<dbReference type="InterPro" id="IPR051607">
    <property type="entry name" value="Metallo-dep_hydrolases"/>
</dbReference>
<evidence type="ECO:0000256" key="2">
    <source>
        <dbReference type="ARBA" id="ARBA00022723"/>
    </source>
</evidence>
<dbReference type="InterPro" id="IPR032466">
    <property type="entry name" value="Metal_Hydrolase"/>
</dbReference>
<dbReference type="PANTHER" id="PTHR11271:SF48">
    <property type="entry name" value="AMIDOHYDROLASE-RELATED DOMAIN-CONTAINING PROTEIN"/>
    <property type="match status" value="1"/>
</dbReference>
<keyword evidence="8" id="KW-1185">Reference proteome</keyword>
<dbReference type="SUPFAM" id="SSF51556">
    <property type="entry name" value="Metallo-dependent hydrolases"/>
    <property type="match status" value="1"/>
</dbReference>
<dbReference type="InterPro" id="IPR010252">
    <property type="entry name" value="HutF"/>
</dbReference>
<protein>
    <submittedName>
        <fullName evidence="7">Formimidoylglutamate deiminase</fullName>
        <ecNumber evidence="7">3.5.3.13</ecNumber>
    </submittedName>
</protein>
<evidence type="ECO:0000313" key="8">
    <source>
        <dbReference type="Proteomes" id="UP001300261"/>
    </source>
</evidence>
<dbReference type="GO" id="GO:0050416">
    <property type="term" value="F:formimidoylglutamate deiminase activity"/>
    <property type="evidence" value="ECO:0007669"/>
    <property type="project" value="UniProtKB-EC"/>
</dbReference>
<evidence type="ECO:0000259" key="6">
    <source>
        <dbReference type="Pfam" id="PF22429"/>
    </source>
</evidence>
<keyword evidence="3 7" id="KW-0378">Hydrolase</keyword>
<evidence type="ECO:0000259" key="5">
    <source>
        <dbReference type="Pfam" id="PF01979"/>
    </source>
</evidence>
<comment type="cofactor">
    <cofactor evidence="1">
        <name>Zn(2+)</name>
        <dbReference type="ChEBI" id="CHEBI:29105"/>
    </cofactor>
</comment>
<dbReference type="Gene3D" id="2.30.40.10">
    <property type="entry name" value="Urease, subunit C, domain 1"/>
    <property type="match status" value="1"/>
</dbReference>
<dbReference type="InterPro" id="IPR011059">
    <property type="entry name" value="Metal-dep_hydrolase_composite"/>
</dbReference>
<evidence type="ECO:0000256" key="1">
    <source>
        <dbReference type="ARBA" id="ARBA00001947"/>
    </source>
</evidence>
<gene>
    <name evidence="7" type="ORF">ON753_24920</name>
</gene>
<evidence type="ECO:0000313" key="7">
    <source>
        <dbReference type="EMBL" id="MCX2725561.1"/>
    </source>
</evidence>
<feature type="domain" description="Amidohydrolase-related" evidence="5">
    <location>
        <begin position="50"/>
        <end position="431"/>
    </location>
</feature>
<evidence type="ECO:0000256" key="4">
    <source>
        <dbReference type="ARBA" id="ARBA00022833"/>
    </source>
</evidence>
<dbReference type="EC" id="3.5.3.13" evidence="7"/>
<dbReference type="EMBL" id="JAPEVI010000003">
    <property type="protein sequence ID" value="MCX2725561.1"/>
    <property type="molecule type" value="Genomic_DNA"/>
</dbReference>
<dbReference type="Pfam" id="PF22429">
    <property type="entry name" value="HutF_N"/>
    <property type="match status" value="1"/>
</dbReference>
<evidence type="ECO:0000256" key="3">
    <source>
        <dbReference type="ARBA" id="ARBA00022801"/>
    </source>
</evidence>
<proteinExistence type="predicted"/>
<comment type="caution">
    <text evidence="7">The sequence shown here is derived from an EMBL/GenBank/DDBJ whole genome shotgun (WGS) entry which is preliminary data.</text>
</comment>
<dbReference type="SUPFAM" id="SSF51338">
    <property type="entry name" value="Composite domain of metallo-dependent hydrolases"/>
    <property type="match status" value="1"/>
</dbReference>
<dbReference type="Gene3D" id="3.20.20.140">
    <property type="entry name" value="Metal-dependent hydrolases"/>
    <property type="match status" value="1"/>
</dbReference>
<name>A0ABT3R920_9HYPH</name>
<dbReference type="NCBIfam" id="TIGR02022">
    <property type="entry name" value="hutF"/>
    <property type="match status" value="1"/>
</dbReference>
<dbReference type="PANTHER" id="PTHR11271">
    <property type="entry name" value="GUANINE DEAMINASE"/>
    <property type="match status" value="1"/>
</dbReference>
<feature type="domain" description="Formimidoylglutamate deiminase N-terminal" evidence="6">
    <location>
        <begin position="8"/>
        <end position="45"/>
    </location>
</feature>